<dbReference type="GO" id="GO:0005886">
    <property type="term" value="C:plasma membrane"/>
    <property type="evidence" value="ECO:0007669"/>
    <property type="project" value="TreeGrafter"/>
</dbReference>
<keyword evidence="3" id="KW-0479">Metal-binding</keyword>
<dbReference type="GO" id="GO:0046688">
    <property type="term" value="P:response to copper ion"/>
    <property type="evidence" value="ECO:0007669"/>
    <property type="project" value="InterPro"/>
</dbReference>
<dbReference type="PROSITE" id="PS51257">
    <property type="entry name" value="PROKAR_LIPOPROTEIN"/>
    <property type="match status" value="1"/>
</dbReference>
<dbReference type="SUPFAM" id="SSF81296">
    <property type="entry name" value="E set domains"/>
    <property type="match status" value="1"/>
</dbReference>
<dbReference type="InterPro" id="IPR032694">
    <property type="entry name" value="CopC/D"/>
</dbReference>
<dbReference type="AlphaFoldDB" id="A0A6L9UAT3"/>
<comment type="subcellular location">
    <subcellularLocation>
        <location evidence="1">Periplasm</location>
    </subcellularLocation>
</comment>
<dbReference type="EMBL" id="WUEY01000008">
    <property type="protein sequence ID" value="NEI71618.1"/>
    <property type="molecule type" value="Genomic_DNA"/>
</dbReference>
<accession>A0A6L9UAT3</accession>
<protein>
    <submittedName>
        <fullName evidence="9">Copper homeostasis periplasmic binding protein CopC</fullName>
    </submittedName>
</protein>
<name>A0A6L9UAT3_9HYPH</name>
<sequence length="122" mass="12747">MKCASTIFALGSLGCILAASPALAHAHLEGETPSDRSIVRASPSSLVLDFTEALNIAFSGIDIIDATGQQISHGKPALTNGDRNLTVPLQSELGPGSYTVKWHVLATDGHKTEGSYSFTVKP</sequence>
<keyword evidence="4 7" id="KW-0732">Signal</keyword>
<keyword evidence="6" id="KW-0186">Copper</keyword>
<dbReference type="Proteomes" id="UP000483035">
    <property type="component" value="Unassembled WGS sequence"/>
</dbReference>
<evidence type="ECO:0000256" key="2">
    <source>
        <dbReference type="ARBA" id="ARBA00010509"/>
    </source>
</evidence>
<gene>
    <name evidence="9" type="primary">copC</name>
    <name evidence="9" type="ORF">GR212_18715</name>
</gene>
<proteinExistence type="inferred from homology"/>
<reference evidence="9 10" key="1">
    <citation type="submission" date="2019-12" db="EMBL/GenBank/DDBJ databases">
        <title>Rhizobium genotypes associated with high levels of biological nitrogen fixation by grain legumes in a temperate-maritime cropping system.</title>
        <authorList>
            <person name="Maluk M."/>
            <person name="Francesc Ferrando Molina F."/>
            <person name="Lopez Del Egido L."/>
            <person name="Lafos M."/>
            <person name="Langarica-Fuentes A."/>
            <person name="Gebre Yohannes G."/>
            <person name="Young M.W."/>
            <person name="Martin P."/>
            <person name="Gantlett R."/>
            <person name="Kenicer G."/>
            <person name="Hawes C."/>
            <person name="Begg G.S."/>
            <person name="Quilliam R.S."/>
            <person name="Squire G.R."/>
            <person name="Poole P.S."/>
            <person name="Young P.W."/>
            <person name="Iannetta P.M."/>
            <person name="James E.K."/>
        </authorList>
    </citation>
    <scope>NUCLEOTIDE SEQUENCE [LARGE SCALE GENOMIC DNA]</scope>
    <source>
        <strain evidence="9 10">JHI1118</strain>
    </source>
</reference>
<feature type="chain" id="PRO_5026749529" evidence="7">
    <location>
        <begin position="25"/>
        <end position="122"/>
    </location>
</feature>
<evidence type="ECO:0000256" key="6">
    <source>
        <dbReference type="ARBA" id="ARBA00023008"/>
    </source>
</evidence>
<dbReference type="InterPro" id="IPR047685">
    <property type="entry name" value="CopC-like"/>
</dbReference>
<organism evidence="9 10">
    <name type="scientific">Rhizobium lusitanum</name>
    <dbReference type="NCBI Taxonomy" id="293958"/>
    <lineage>
        <taxon>Bacteria</taxon>
        <taxon>Pseudomonadati</taxon>
        <taxon>Pseudomonadota</taxon>
        <taxon>Alphaproteobacteria</taxon>
        <taxon>Hyphomicrobiales</taxon>
        <taxon>Rhizobiaceae</taxon>
        <taxon>Rhizobium/Agrobacterium group</taxon>
        <taxon>Rhizobium</taxon>
    </lineage>
</organism>
<evidence type="ECO:0000256" key="1">
    <source>
        <dbReference type="ARBA" id="ARBA00004418"/>
    </source>
</evidence>
<comment type="caution">
    <text evidence="9">The sequence shown here is derived from an EMBL/GenBank/DDBJ whole genome shotgun (WGS) entry which is preliminary data.</text>
</comment>
<evidence type="ECO:0000313" key="10">
    <source>
        <dbReference type="Proteomes" id="UP000483035"/>
    </source>
</evidence>
<dbReference type="Gene3D" id="2.60.40.1220">
    <property type="match status" value="1"/>
</dbReference>
<dbReference type="Pfam" id="PF04234">
    <property type="entry name" value="CopC"/>
    <property type="match status" value="1"/>
</dbReference>
<dbReference type="InterPro" id="IPR014755">
    <property type="entry name" value="Cu-Rt/internalin_Ig-like"/>
</dbReference>
<feature type="signal peptide" evidence="7">
    <location>
        <begin position="1"/>
        <end position="24"/>
    </location>
</feature>
<evidence type="ECO:0000256" key="7">
    <source>
        <dbReference type="SAM" id="SignalP"/>
    </source>
</evidence>
<dbReference type="NCBIfam" id="NF033814">
    <property type="entry name" value="copper_CopC"/>
    <property type="match status" value="1"/>
</dbReference>
<keyword evidence="5" id="KW-0574">Periplasm</keyword>
<dbReference type="InterPro" id="IPR014756">
    <property type="entry name" value="Ig_E-set"/>
</dbReference>
<evidence type="ECO:0000256" key="3">
    <source>
        <dbReference type="ARBA" id="ARBA00022723"/>
    </source>
</evidence>
<dbReference type="GO" id="GO:0006825">
    <property type="term" value="P:copper ion transport"/>
    <property type="evidence" value="ECO:0007669"/>
    <property type="project" value="InterPro"/>
</dbReference>
<dbReference type="GO" id="GO:0042597">
    <property type="term" value="C:periplasmic space"/>
    <property type="evidence" value="ECO:0007669"/>
    <property type="project" value="UniProtKB-SubCell"/>
</dbReference>
<dbReference type="PANTHER" id="PTHR34820">
    <property type="entry name" value="INNER MEMBRANE PROTEIN YEBZ"/>
    <property type="match status" value="1"/>
</dbReference>
<dbReference type="InterPro" id="IPR007348">
    <property type="entry name" value="CopC_dom"/>
</dbReference>
<dbReference type="RefSeq" id="WP_163988152.1">
    <property type="nucleotide sequence ID" value="NZ_WUEY01000008.1"/>
</dbReference>
<feature type="domain" description="CopC" evidence="8">
    <location>
        <begin position="25"/>
        <end position="120"/>
    </location>
</feature>
<evidence type="ECO:0000313" key="9">
    <source>
        <dbReference type="EMBL" id="NEI71618.1"/>
    </source>
</evidence>
<evidence type="ECO:0000256" key="4">
    <source>
        <dbReference type="ARBA" id="ARBA00022729"/>
    </source>
</evidence>
<dbReference type="GO" id="GO:0005507">
    <property type="term" value="F:copper ion binding"/>
    <property type="evidence" value="ECO:0007669"/>
    <property type="project" value="InterPro"/>
</dbReference>
<evidence type="ECO:0000259" key="8">
    <source>
        <dbReference type="Pfam" id="PF04234"/>
    </source>
</evidence>
<comment type="similarity">
    <text evidence="2">Belongs to the CopC family.</text>
</comment>
<dbReference type="PANTHER" id="PTHR34820:SF4">
    <property type="entry name" value="INNER MEMBRANE PROTEIN YEBZ"/>
    <property type="match status" value="1"/>
</dbReference>
<evidence type="ECO:0000256" key="5">
    <source>
        <dbReference type="ARBA" id="ARBA00022764"/>
    </source>
</evidence>